<dbReference type="GeneID" id="92769455"/>
<dbReference type="EMBL" id="JASOOY020000023">
    <property type="protein sequence ID" value="MEO3717331.1"/>
    <property type="molecule type" value="Genomic_DNA"/>
</dbReference>
<dbReference type="AlphaFoldDB" id="A0AAJ6CAR4"/>
<evidence type="ECO:0000256" key="3">
    <source>
        <dbReference type="SAM" id="MobiDB-lite"/>
    </source>
</evidence>
<dbReference type="InterPro" id="IPR050109">
    <property type="entry name" value="HTH-type_TetR-like_transc_reg"/>
</dbReference>
<dbReference type="InterPro" id="IPR041474">
    <property type="entry name" value="NicS_C"/>
</dbReference>
<feature type="region of interest" description="Disordered" evidence="3">
    <location>
        <begin position="229"/>
        <end position="261"/>
    </location>
</feature>
<evidence type="ECO:0000256" key="2">
    <source>
        <dbReference type="PROSITE-ProRule" id="PRU00335"/>
    </source>
</evidence>
<dbReference type="InterPro" id="IPR009057">
    <property type="entry name" value="Homeodomain-like_sf"/>
</dbReference>
<dbReference type="PANTHER" id="PTHR30328">
    <property type="entry name" value="TRANSCRIPTIONAL REPRESSOR"/>
    <property type="match status" value="1"/>
</dbReference>
<feature type="compositionally biased region" description="Basic and acidic residues" evidence="3">
    <location>
        <begin position="251"/>
        <end position="261"/>
    </location>
</feature>
<dbReference type="PANTHER" id="PTHR30328:SF54">
    <property type="entry name" value="HTH-TYPE TRANSCRIPTIONAL REPRESSOR SCO4008"/>
    <property type="match status" value="1"/>
</dbReference>
<dbReference type="EMBL" id="CP120206">
    <property type="protein sequence ID" value="WET44803.1"/>
    <property type="molecule type" value="Genomic_DNA"/>
</dbReference>
<evidence type="ECO:0000256" key="1">
    <source>
        <dbReference type="ARBA" id="ARBA00023125"/>
    </source>
</evidence>
<organism evidence="5 7">
    <name type="scientific">Corynebacterium amycolatum</name>
    <dbReference type="NCBI Taxonomy" id="43765"/>
    <lineage>
        <taxon>Bacteria</taxon>
        <taxon>Bacillati</taxon>
        <taxon>Actinomycetota</taxon>
        <taxon>Actinomycetes</taxon>
        <taxon>Mycobacteriales</taxon>
        <taxon>Corynebacteriaceae</taxon>
        <taxon>Corynebacterium</taxon>
    </lineage>
</organism>
<evidence type="ECO:0000259" key="4">
    <source>
        <dbReference type="PROSITE" id="PS50977"/>
    </source>
</evidence>
<dbReference type="GO" id="GO:0006355">
    <property type="term" value="P:regulation of DNA-templated transcription"/>
    <property type="evidence" value="ECO:0007669"/>
    <property type="project" value="UniProtKB-ARBA"/>
</dbReference>
<dbReference type="Pfam" id="PF17938">
    <property type="entry name" value="TetR_C_29"/>
    <property type="match status" value="1"/>
</dbReference>
<dbReference type="SUPFAM" id="SSF48498">
    <property type="entry name" value="Tetracyclin repressor-like, C-terminal domain"/>
    <property type="match status" value="1"/>
</dbReference>
<reference evidence="5" key="2">
    <citation type="submission" date="2023-05" db="EMBL/GenBank/DDBJ databases">
        <authorList>
            <person name="Du J."/>
        </authorList>
    </citation>
    <scope>NUCLEOTIDE SEQUENCE</scope>
    <source>
        <strain evidence="5">UMB1064</strain>
    </source>
</reference>
<dbReference type="GO" id="GO:0003677">
    <property type="term" value="F:DNA binding"/>
    <property type="evidence" value="ECO:0007669"/>
    <property type="project" value="UniProtKB-UniRule"/>
</dbReference>
<dbReference type="Pfam" id="PF00440">
    <property type="entry name" value="TetR_N"/>
    <property type="match status" value="1"/>
</dbReference>
<dbReference type="PROSITE" id="PS50977">
    <property type="entry name" value="HTH_TETR_2"/>
    <property type="match status" value="1"/>
</dbReference>
<keyword evidence="1 2" id="KW-0238">DNA-binding</keyword>
<reference evidence="5" key="3">
    <citation type="submission" date="2024-05" db="EMBL/GenBank/DDBJ databases">
        <authorList>
            <person name="Wolfe A."/>
        </authorList>
    </citation>
    <scope>NUCLEOTIDE SEQUENCE</scope>
    <source>
        <strain evidence="5">UMB1064</strain>
    </source>
</reference>
<dbReference type="InterPro" id="IPR036271">
    <property type="entry name" value="Tet_transcr_reg_TetR-rel_C_sf"/>
</dbReference>
<feature type="DNA-binding region" description="H-T-H motif" evidence="2">
    <location>
        <begin position="31"/>
        <end position="50"/>
    </location>
</feature>
<dbReference type="SUPFAM" id="SSF46689">
    <property type="entry name" value="Homeodomain-like"/>
    <property type="match status" value="1"/>
</dbReference>
<dbReference type="Gene3D" id="1.10.357.10">
    <property type="entry name" value="Tetracycline Repressor, domain 2"/>
    <property type="match status" value="1"/>
</dbReference>
<accession>A0AAJ6CAR4</accession>
<proteinExistence type="predicted"/>
<name>A0AAJ6CAR4_CORAY</name>
<dbReference type="InterPro" id="IPR001647">
    <property type="entry name" value="HTH_TetR"/>
</dbReference>
<feature type="domain" description="HTH tetR-type" evidence="4">
    <location>
        <begin position="8"/>
        <end position="68"/>
    </location>
</feature>
<gene>
    <name evidence="6" type="ORF">P2W56_05115</name>
    <name evidence="5" type="ORF">QP460_007005</name>
</gene>
<evidence type="ECO:0000313" key="5">
    <source>
        <dbReference type="EMBL" id="MEO3717331.1"/>
    </source>
</evidence>
<evidence type="ECO:0000313" key="6">
    <source>
        <dbReference type="EMBL" id="WET44803.1"/>
    </source>
</evidence>
<protein>
    <submittedName>
        <fullName evidence="5">TetR/AcrR family transcriptional regulator</fullName>
    </submittedName>
</protein>
<dbReference type="Proteomes" id="UP001220238">
    <property type="component" value="Chromosome"/>
</dbReference>
<dbReference type="Proteomes" id="UP001223646">
    <property type="component" value="Unassembled WGS sequence"/>
</dbReference>
<dbReference type="RefSeq" id="WP_038628098.1">
    <property type="nucleotide sequence ID" value="NZ_CP046975.1"/>
</dbReference>
<evidence type="ECO:0000313" key="7">
    <source>
        <dbReference type="Proteomes" id="UP001223646"/>
    </source>
</evidence>
<reference evidence="6" key="1">
    <citation type="submission" date="2023-03" db="EMBL/GenBank/DDBJ databases">
        <title>Corynebacterium amycolatum SB-1.</title>
        <authorList>
            <person name="Jo H."/>
        </authorList>
    </citation>
    <scope>NUCLEOTIDE SEQUENCE</scope>
    <source>
        <strain evidence="6">SB-1</strain>
    </source>
</reference>
<sequence length="261" mass="28406">MKSPGSSDAIPHAVLVAALQEFTAKGYADARLDAIAAASGVSKRMLHYHCGDKMGLYRATWAHVLETVRPDDDALRPHSNVPVEALQHVVGVIYDYFSANPLAVRFIIQENLHPVLPLEGVTGLGGQSPIVLEFDRILLLGRDYGAFRTDISALDLYILVLSLATFPTLHQRTFENLYGIEMQSTVLSDKLREFAQDTVTSLLTSSPRNEPGSSYTSLLASHGANSSALGAEVYGDQPNPETQDLAADDAPDYRDIYGMDD</sequence>